<protein>
    <submittedName>
        <fullName evidence="5">Hemerythrin-like protein metal-binding protein</fullName>
    </submittedName>
</protein>
<organism evidence="5 6">
    <name type="scientific">Candidatus Azambacteria bacterium GW2011_GWA1_44_9</name>
    <dbReference type="NCBI Taxonomy" id="1618610"/>
    <lineage>
        <taxon>Bacteria</taxon>
        <taxon>Candidatus Azamiibacteriota</taxon>
    </lineage>
</organism>
<gene>
    <name evidence="5" type="ORF">UW78_C0004G0019</name>
</gene>
<dbReference type="GO" id="GO:0046872">
    <property type="term" value="F:metal ion binding"/>
    <property type="evidence" value="ECO:0007669"/>
    <property type="project" value="UniProtKB-KW"/>
</dbReference>
<evidence type="ECO:0000256" key="3">
    <source>
        <dbReference type="ARBA" id="ARBA00023004"/>
    </source>
</evidence>
<dbReference type="NCBIfam" id="NF033749">
    <property type="entry name" value="bact_hemeryth"/>
    <property type="match status" value="1"/>
</dbReference>
<dbReference type="InterPro" id="IPR050669">
    <property type="entry name" value="Hemerythrin"/>
</dbReference>
<dbReference type="Pfam" id="PF01814">
    <property type="entry name" value="Hemerythrin"/>
    <property type="match status" value="1"/>
</dbReference>
<dbReference type="InterPro" id="IPR035938">
    <property type="entry name" value="Hemerythrin-like_sf"/>
</dbReference>
<evidence type="ECO:0000256" key="1">
    <source>
        <dbReference type="ARBA" id="ARBA00010587"/>
    </source>
</evidence>
<keyword evidence="2" id="KW-0479">Metal-binding</keyword>
<name>A0A0G1KE19_9BACT</name>
<evidence type="ECO:0000259" key="4">
    <source>
        <dbReference type="Pfam" id="PF01814"/>
    </source>
</evidence>
<dbReference type="PANTHER" id="PTHR37164">
    <property type="entry name" value="BACTERIOHEMERYTHRIN"/>
    <property type="match status" value="1"/>
</dbReference>
<evidence type="ECO:0000313" key="6">
    <source>
        <dbReference type="Proteomes" id="UP000034595"/>
    </source>
</evidence>
<reference evidence="5 6" key="1">
    <citation type="journal article" date="2015" name="Nature">
        <title>rRNA introns, odd ribosomes, and small enigmatic genomes across a large radiation of phyla.</title>
        <authorList>
            <person name="Brown C.T."/>
            <person name="Hug L.A."/>
            <person name="Thomas B.C."/>
            <person name="Sharon I."/>
            <person name="Castelle C.J."/>
            <person name="Singh A."/>
            <person name="Wilkins M.J."/>
            <person name="Williams K.H."/>
            <person name="Banfield J.F."/>
        </authorList>
    </citation>
    <scope>NUCLEOTIDE SEQUENCE [LARGE SCALE GENOMIC DNA]</scope>
</reference>
<dbReference type="PANTHER" id="PTHR37164:SF1">
    <property type="entry name" value="BACTERIOHEMERYTHRIN"/>
    <property type="match status" value="1"/>
</dbReference>
<dbReference type="CDD" id="cd12107">
    <property type="entry name" value="Hemerythrin"/>
    <property type="match status" value="1"/>
</dbReference>
<dbReference type="NCBIfam" id="TIGR02481">
    <property type="entry name" value="hemeryth_dom"/>
    <property type="match status" value="1"/>
</dbReference>
<dbReference type="InterPro" id="IPR012827">
    <property type="entry name" value="Hemerythrin_metal-bd"/>
</dbReference>
<proteinExistence type="inferred from homology"/>
<dbReference type="Proteomes" id="UP000034595">
    <property type="component" value="Unassembled WGS sequence"/>
</dbReference>
<dbReference type="SUPFAM" id="SSF47188">
    <property type="entry name" value="Hemerythrin-like"/>
    <property type="match status" value="1"/>
</dbReference>
<dbReference type="EMBL" id="LCJQ01000004">
    <property type="protein sequence ID" value="KKT81971.1"/>
    <property type="molecule type" value="Genomic_DNA"/>
</dbReference>
<dbReference type="InterPro" id="IPR012312">
    <property type="entry name" value="Hemerythrin-like"/>
</dbReference>
<comment type="similarity">
    <text evidence="1">Belongs to the hemerythrin family.</text>
</comment>
<sequence length="136" mass="16396">MKELITWSDKYNLGISEIDSQHQKMIGIINTLYRAIEASTEKEEMSAILQELIDYANFHLSTEEKHFKEFNYEDTVEHTKVHDMYRERISKFTEEYFNNAIMLPFEMMDFLSEWWTGHIQGMDRKYVPSFHEHGMK</sequence>
<accession>A0A0G1KE19</accession>
<comment type="caution">
    <text evidence="5">The sequence shown here is derived from an EMBL/GenBank/DDBJ whole genome shotgun (WGS) entry which is preliminary data.</text>
</comment>
<dbReference type="Gene3D" id="1.20.120.50">
    <property type="entry name" value="Hemerythrin-like"/>
    <property type="match status" value="1"/>
</dbReference>
<keyword evidence="3" id="KW-0408">Iron</keyword>
<dbReference type="AlphaFoldDB" id="A0A0G1KE19"/>
<evidence type="ECO:0000256" key="2">
    <source>
        <dbReference type="ARBA" id="ARBA00022723"/>
    </source>
</evidence>
<feature type="domain" description="Hemerythrin-like" evidence="4">
    <location>
        <begin position="14"/>
        <end position="128"/>
    </location>
</feature>
<evidence type="ECO:0000313" key="5">
    <source>
        <dbReference type="EMBL" id="KKT81971.1"/>
    </source>
</evidence>